<evidence type="ECO:0000256" key="1">
    <source>
        <dbReference type="SAM" id="Phobius"/>
    </source>
</evidence>
<feature type="transmembrane region" description="Helical" evidence="1">
    <location>
        <begin position="12"/>
        <end position="35"/>
    </location>
</feature>
<gene>
    <name evidence="2" type="ORF">HNR23_004074</name>
</gene>
<accession>A0A7W9YL57</accession>
<organism evidence="2 3">
    <name type="scientific">Nocardiopsis mwathae</name>
    <dbReference type="NCBI Taxonomy" id="1472723"/>
    <lineage>
        <taxon>Bacteria</taxon>
        <taxon>Bacillati</taxon>
        <taxon>Actinomycetota</taxon>
        <taxon>Actinomycetes</taxon>
        <taxon>Streptosporangiales</taxon>
        <taxon>Nocardiopsidaceae</taxon>
        <taxon>Nocardiopsis</taxon>
    </lineage>
</organism>
<proteinExistence type="predicted"/>
<keyword evidence="1" id="KW-1133">Transmembrane helix</keyword>
<dbReference type="AlphaFoldDB" id="A0A7W9YL57"/>
<sequence>MERKGSVLRRSLVALAVAIGVVAAFYFLFFIAGYVTGLSVEAQTSSSLYSPARNS</sequence>
<keyword evidence="1" id="KW-0472">Membrane</keyword>
<name>A0A7W9YL57_9ACTN</name>
<reference evidence="2 3" key="1">
    <citation type="submission" date="2020-08" db="EMBL/GenBank/DDBJ databases">
        <title>Sequencing the genomes of 1000 actinobacteria strains.</title>
        <authorList>
            <person name="Klenk H.-P."/>
        </authorList>
    </citation>
    <scope>NUCLEOTIDE SEQUENCE [LARGE SCALE GENOMIC DNA]</scope>
    <source>
        <strain evidence="2 3">DSM 46659</strain>
    </source>
</reference>
<evidence type="ECO:0000313" key="2">
    <source>
        <dbReference type="EMBL" id="MBB6174014.1"/>
    </source>
</evidence>
<protein>
    <submittedName>
        <fullName evidence="2">Uncharacterized protein</fullName>
    </submittedName>
</protein>
<comment type="caution">
    <text evidence="2">The sequence shown here is derived from an EMBL/GenBank/DDBJ whole genome shotgun (WGS) entry which is preliminary data.</text>
</comment>
<keyword evidence="3" id="KW-1185">Reference proteome</keyword>
<keyword evidence="1" id="KW-0812">Transmembrane</keyword>
<evidence type="ECO:0000313" key="3">
    <source>
        <dbReference type="Proteomes" id="UP000546642"/>
    </source>
</evidence>
<dbReference type="EMBL" id="JACHDS010000001">
    <property type="protein sequence ID" value="MBB6174014.1"/>
    <property type="molecule type" value="Genomic_DNA"/>
</dbReference>
<dbReference type="Proteomes" id="UP000546642">
    <property type="component" value="Unassembled WGS sequence"/>
</dbReference>